<evidence type="ECO:0000259" key="6">
    <source>
        <dbReference type="Pfam" id="PF13087"/>
    </source>
</evidence>
<keyword evidence="5" id="KW-0175">Coiled coil</keyword>
<dbReference type="GO" id="GO:0005524">
    <property type="term" value="F:ATP binding"/>
    <property type="evidence" value="ECO:0007669"/>
    <property type="project" value="UniProtKB-KW"/>
</dbReference>
<keyword evidence="1" id="KW-0547">Nucleotide-binding</keyword>
<feature type="domain" description="DNA2/NAM7 helicase-like C-terminal" evidence="6">
    <location>
        <begin position="858"/>
        <end position="1048"/>
    </location>
</feature>
<dbReference type="InterPro" id="IPR041679">
    <property type="entry name" value="DNA2/NAM7-like_C"/>
</dbReference>
<dbReference type="HOGENOM" id="CLU_004155_0_0_9"/>
<dbReference type="OrthoDB" id="9757917at2"/>
<name>D5WRX0_KYRT2</name>
<evidence type="ECO:0000256" key="1">
    <source>
        <dbReference type="ARBA" id="ARBA00022741"/>
    </source>
</evidence>
<feature type="coiled-coil region" evidence="5">
    <location>
        <begin position="590"/>
        <end position="652"/>
    </location>
</feature>
<dbReference type="STRING" id="562970.Btus_2250"/>
<evidence type="ECO:0000256" key="5">
    <source>
        <dbReference type="SAM" id="Coils"/>
    </source>
</evidence>
<reference evidence="7 8" key="1">
    <citation type="journal article" date="2011" name="Stand. Genomic Sci.">
        <title>Complete genome sequence of the thermophilic, hydrogen-oxidizing Bacillus tusciae type strain (T2) and reclassification in the new genus, Kyrpidia gen. nov. as Kyrpidia tusciae comb. nov. and emendation of the family Alicyclobacillaceae da Costa and Rainey, 2010.</title>
        <authorList>
            <person name="Klenk H.P."/>
            <person name="Lapidus A."/>
            <person name="Chertkov O."/>
            <person name="Copeland A."/>
            <person name="Del Rio T.G."/>
            <person name="Nolan M."/>
            <person name="Lucas S."/>
            <person name="Chen F."/>
            <person name="Tice H."/>
            <person name="Cheng J.F."/>
            <person name="Han C."/>
            <person name="Bruce D."/>
            <person name="Goodwin L."/>
            <person name="Pitluck S."/>
            <person name="Pati A."/>
            <person name="Ivanova N."/>
            <person name="Mavromatis K."/>
            <person name="Daum C."/>
            <person name="Chen A."/>
            <person name="Palaniappan K."/>
            <person name="Chang Y.J."/>
            <person name="Land M."/>
            <person name="Hauser L."/>
            <person name="Jeffries C.D."/>
            <person name="Detter J.C."/>
            <person name="Rohde M."/>
            <person name="Abt B."/>
            <person name="Pukall R."/>
            <person name="Goker M."/>
            <person name="Bristow J."/>
            <person name="Markowitz V."/>
            <person name="Hugenholtz P."/>
            <person name="Eisen J.A."/>
        </authorList>
    </citation>
    <scope>NUCLEOTIDE SEQUENCE [LARGE SCALE GENOMIC DNA]</scope>
    <source>
        <strain evidence="7 8">DSM 2912</strain>
    </source>
</reference>
<evidence type="ECO:0000313" key="8">
    <source>
        <dbReference type="Proteomes" id="UP000002368"/>
    </source>
</evidence>
<dbReference type="GO" id="GO:0016787">
    <property type="term" value="F:hydrolase activity"/>
    <property type="evidence" value="ECO:0007669"/>
    <property type="project" value="UniProtKB-KW"/>
</dbReference>
<dbReference type="InterPro" id="IPR047187">
    <property type="entry name" value="SF1_C_Upf1"/>
</dbReference>
<dbReference type="CDD" id="cd18808">
    <property type="entry name" value="SF1_C_Upf1"/>
    <property type="match status" value="1"/>
</dbReference>
<dbReference type="Proteomes" id="UP000002368">
    <property type="component" value="Chromosome"/>
</dbReference>
<dbReference type="KEGG" id="bts:Btus_2250"/>
<dbReference type="GO" id="GO:0043139">
    <property type="term" value="F:5'-3' DNA helicase activity"/>
    <property type="evidence" value="ECO:0007669"/>
    <property type="project" value="TreeGrafter"/>
</dbReference>
<dbReference type="eggNOG" id="COG0507">
    <property type="taxonomic scope" value="Bacteria"/>
</dbReference>
<dbReference type="InterPro" id="IPR050534">
    <property type="entry name" value="Coronavir_polyprotein_1ab"/>
</dbReference>
<keyword evidence="3" id="KW-0347">Helicase</keyword>
<sequence>MTSSFSNKEELLNVMDAWYVSELLQPPRLATEKRKCIKILPGSLEPWADPKYARREDERAVWWFLCLGALSLRTATRKLLQKFREEMYEERVSSADGKIPLALIVLDERGRPDLEQIFISTFPWAYSLVLHDRLHDLKNFQKVEQTLKQNILQHLRPDPSHGSPTPLTVQEVLHLTDKLTRSICLPKEDAHQVKPFALRIPQRRNEPPEVDMLNSFFLEDLSTVRKALERENIGLALARYLYGLDPAERRDVVKDRTVLREILAPGRTPKSRWPGRNRPSLSLMQQCAVNHAARELGKSGMASVNGPPGTGKTTMLRDLVAKVVLDRAVVLAAFDHPEAAFRSPKRVPIRERIATIYRVDPALLGFEMVVASSNNQAVENISRQLPLCQEIADDFDPPIRYFASIADRLTVKQEDGMTWGLAAAVLGNKDNRRDFVERFWWEQERGMKHYLQAVGSPKDGADLPAVAVIEQAPKDQNEALTRWHTARANFRNSLERVTNLLHTLELAREALEQKEANRMDVHQTAEAAKKARLIQQQQEEKFAEAERLWKEAAERTAAAADDRKALLALRPNFFARLFSTNAYRHWQQRAEEALAAVSIAREEEKRYKEQRDRAQKEVEQARTQCERAEKERENALRRMQEIEEKIDRGRQLAGDCFADPDFWQQSEKDLERSTPWLGPDIQRARDELFKRAFELHRAFVDAAAKPLHANLGTMMAVLRTKSLHPDLTTLLRHLWASFFLVVPVVSTTFASFGRLFSGLGKEEIGWLFIDEAGQATPQSAVGALWRCRRAVVVGDPMQIEPVVTTPLPLIEALFKQFGVDPGQWAAPWISVQTLADRGSWLGTSLMGEGEPIWVGCPLRVHRRCDEPMFSISNQIAYNGLMVFATPPERPCRTGQVLGETRWIDVKGENIDGKWSPPEGERSAELLLIAVERRLQDGLQPCVPNDIFFITPFRQVAFKLRDHLRAALADCQKRHQIPLFSSEEELNEWFERQIGTIHTFQGKEAEAVILVLGAPGKQSLGARYWAGKSPNLLNVAVTRAKQRLYVIGDFSAWKSIPYFSTLSKSLGGPSH</sequence>
<dbReference type="Gene3D" id="3.40.50.300">
    <property type="entry name" value="P-loop containing nucleotide triphosphate hydrolases"/>
    <property type="match status" value="2"/>
</dbReference>
<dbReference type="InterPro" id="IPR027417">
    <property type="entry name" value="P-loop_NTPase"/>
</dbReference>
<dbReference type="PANTHER" id="PTHR43788">
    <property type="entry name" value="DNA2/NAM7 HELICASE FAMILY MEMBER"/>
    <property type="match status" value="1"/>
</dbReference>
<protein>
    <recommendedName>
        <fullName evidence="6">DNA2/NAM7 helicase-like C-terminal domain-containing protein</fullName>
    </recommendedName>
</protein>
<proteinExistence type="predicted"/>
<keyword evidence="2" id="KW-0378">Hydrolase</keyword>
<dbReference type="SUPFAM" id="SSF52540">
    <property type="entry name" value="P-loop containing nucleoside triphosphate hydrolases"/>
    <property type="match status" value="1"/>
</dbReference>
<evidence type="ECO:0000256" key="2">
    <source>
        <dbReference type="ARBA" id="ARBA00022801"/>
    </source>
</evidence>
<dbReference type="AlphaFoldDB" id="D5WRX0"/>
<feature type="coiled-coil region" evidence="5">
    <location>
        <begin position="494"/>
        <end position="531"/>
    </location>
</feature>
<evidence type="ECO:0000313" key="7">
    <source>
        <dbReference type="EMBL" id="ADG06922.1"/>
    </source>
</evidence>
<keyword evidence="8" id="KW-1185">Reference proteome</keyword>
<organism evidence="7 8">
    <name type="scientific">Kyrpidia tusciae (strain DSM 2912 / NBRC 15312 / T2)</name>
    <name type="common">Bacillus tusciae</name>
    <dbReference type="NCBI Taxonomy" id="562970"/>
    <lineage>
        <taxon>Bacteria</taxon>
        <taxon>Bacillati</taxon>
        <taxon>Bacillota</taxon>
        <taxon>Bacilli</taxon>
        <taxon>Bacillales</taxon>
        <taxon>Alicyclobacillaceae</taxon>
        <taxon>Kyrpidia</taxon>
    </lineage>
</organism>
<evidence type="ECO:0000256" key="4">
    <source>
        <dbReference type="ARBA" id="ARBA00022840"/>
    </source>
</evidence>
<accession>D5WRX0</accession>
<dbReference type="eggNOG" id="COG1112">
    <property type="taxonomic scope" value="Bacteria"/>
</dbReference>
<dbReference type="eggNOG" id="COG4487">
    <property type="taxonomic scope" value="Bacteria"/>
</dbReference>
<dbReference type="EMBL" id="CP002017">
    <property type="protein sequence ID" value="ADG06922.1"/>
    <property type="molecule type" value="Genomic_DNA"/>
</dbReference>
<gene>
    <name evidence="7" type="ordered locus">Btus_2250</name>
</gene>
<dbReference type="PANTHER" id="PTHR43788:SF8">
    <property type="entry name" value="DNA-BINDING PROTEIN SMUBP-2"/>
    <property type="match status" value="1"/>
</dbReference>
<keyword evidence="4" id="KW-0067">ATP-binding</keyword>
<dbReference type="Pfam" id="PF13087">
    <property type="entry name" value="AAA_12"/>
    <property type="match status" value="1"/>
</dbReference>
<evidence type="ECO:0000256" key="3">
    <source>
        <dbReference type="ARBA" id="ARBA00022806"/>
    </source>
</evidence>